<name>A0A4R3N2D9_9GAMM</name>
<sequence length="135" mass="15287">MNAEAVHGYNENRHVVEIGNLRVLVTEQDGEWFAQGIEIDYAASGWSLEEAQRHFERGLSATVDLHLRQFDSIERLLKFAPESVWSQLKAPQAFDFSLMTVHDVSALGRGMQRLPFDRIAYLPETRAHHALAAQG</sequence>
<gene>
    <name evidence="1" type="ORF">EDC35_10466</name>
</gene>
<evidence type="ECO:0000313" key="1">
    <source>
        <dbReference type="EMBL" id="TCT21213.1"/>
    </source>
</evidence>
<evidence type="ECO:0000313" key="2">
    <source>
        <dbReference type="Proteomes" id="UP000295717"/>
    </source>
</evidence>
<protein>
    <submittedName>
        <fullName evidence="1">Uncharacterized protein</fullName>
    </submittedName>
</protein>
<dbReference type="EMBL" id="SMAO01000004">
    <property type="protein sequence ID" value="TCT21213.1"/>
    <property type="molecule type" value="Genomic_DNA"/>
</dbReference>
<dbReference type="Proteomes" id="UP000295717">
    <property type="component" value="Unassembled WGS sequence"/>
</dbReference>
<reference evidence="1 2" key="1">
    <citation type="submission" date="2019-03" db="EMBL/GenBank/DDBJ databases">
        <title>Genomic Encyclopedia of Type Strains, Phase IV (KMG-IV): sequencing the most valuable type-strain genomes for metagenomic binning, comparative biology and taxonomic classification.</title>
        <authorList>
            <person name="Goeker M."/>
        </authorList>
    </citation>
    <scope>NUCLEOTIDE SEQUENCE [LARGE SCALE GENOMIC DNA]</scope>
    <source>
        <strain evidence="1 2">DSM 13587</strain>
    </source>
</reference>
<dbReference type="RefSeq" id="WP_132976823.1">
    <property type="nucleotide sequence ID" value="NZ_SMAO01000004.1"/>
</dbReference>
<keyword evidence="2" id="KW-1185">Reference proteome</keyword>
<proteinExistence type="predicted"/>
<comment type="caution">
    <text evidence="1">The sequence shown here is derived from an EMBL/GenBank/DDBJ whole genome shotgun (WGS) entry which is preliminary data.</text>
</comment>
<organism evidence="1 2">
    <name type="scientific">Thiobaca trueperi</name>
    <dbReference type="NCBI Taxonomy" id="127458"/>
    <lineage>
        <taxon>Bacteria</taxon>
        <taxon>Pseudomonadati</taxon>
        <taxon>Pseudomonadota</taxon>
        <taxon>Gammaproteobacteria</taxon>
        <taxon>Chromatiales</taxon>
        <taxon>Chromatiaceae</taxon>
        <taxon>Thiobaca</taxon>
    </lineage>
</organism>
<dbReference type="AlphaFoldDB" id="A0A4R3N2D9"/>
<dbReference type="OrthoDB" id="21825at2"/>
<accession>A0A4R3N2D9</accession>